<dbReference type="Pfam" id="PF15375">
    <property type="entry name" value="FSAF1"/>
    <property type="match status" value="1"/>
</dbReference>
<reference evidence="2 3" key="1">
    <citation type="submission" date="2019-03" db="EMBL/GenBank/DDBJ databases">
        <title>Draft genome sequence of Xylaria hypoxylon DSM 108379, a ubiquitous saprotrophic-parasitic fungi on hardwood.</title>
        <authorList>
            <person name="Buettner E."/>
            <person name="Leonhardt S."/>
            <person name="Gebauer A.M."/>
            <person name="Liers C."/>
            <person name="Hofrichter M."/>
            <person name="Kellner H."/>
        </authorList>
    </citation>
    <scope>NUCLEOTIDE SEQUENCE [LARGE SCALE GENOMIC DNA]</scope>
    <source>
        <strain evidence="2 3">DSM 108379</strain>
    </source>
</reference>
<comment type="caution">
    <text evidence="2">The sequence shown here is derived from an EMBL/GenBank/DDBJ whole genome shotgun (WGS) entry which is preliminary data.</text>
</comment>
<feature type="region of interest" description="Disordered" evidence="1">
    <location>
        <begin position="41"/>
        <end position="147"/>
    </location>
</feature>
<feature type="compositionally biased region" description="Acidic residues" evidence="1">
    <location>
        <begin position="61"/>
        <end position="80"/>
    </location>
</feature>
<feature type="region of interest" description="Disordered" evidence="1">
    <location>
        <begin position="220"/>
        <end position="303"/>
    </location>
</feature>
<dbReference type="PANTHER" id="PTHR28096:SF1">
    <property type="entry name" value="PROTEIN FAF1"/>
    <property type="match status" value="1"/>
</dbReference>
<feature type="region of interest" description="Disordered" evidence="1">
    <location>
        <begin position="1"/>
        <end position="20"/>
    </location>
</feature>
<dbReference type="GO" id="GO:0005730">
    <property type="term" value="C:nucleolus"/>
    <property type="evidence" value="ECO:0007669"/>
    <property type="project" value="TreeGrafter"/>
</dbReference>
<organism evidence="2 3">
    <name type="scientific">Xylaria hypoxylon</name>
    <dbReference type="NCBI Taxonomy" id="37992"/>
    <lineage>
        <taxon>Eukaryota</taxon>
        <taxon>Fungi</taxon>
        <taxon>Dikarya</taxon>
        <taxon>Ascomycota</taxon>
        <taxon>Pezizomycotina</taxon>
        <taxon>Sordariomycetes</taxon>
        <taxon>Xylariomycetidae</taxon>
        <taxon>Xylariales</taxon>
        <taxon>Xylariaceae</taxon>
        <taxon>Xylaria</taxon>
    </lineage>
</organism>
<name>A0A4Z0YMN1_9PEZI</name>
<dbReference type="STRING" id="37992.A0A4Z0YMN1"/>
<evidence type="ECO:0000313" key="3">
    <source>
        <dbReference type="Proteomes" id="UP000297716"/>
    </source>
</evidence>
<accession>A0A4Z0YMN1</accession>
<dbReference type="PANTHER" id="PTHR28096">
    <property type="entry name" value="PROTEIN FAF1"/>
    <property type="match status" value="1"/>
</dbReference>
<dbReference type="AlphaFoldDB" id="A0A4Z0YMN1"/>
<gene>
    <name evidence="2" type="ORF">E0Z10_g3764</name>
</gene>
<keyword evidence="3" id="KW-1185">Reference proteome</keyword>
<dbReference type="InterPro" id="IPR027973">
    <property type="entry name" value="FSAF1-like"/>
</dbReference>
<protein>
    <recommendedName>
        <fullName evidence="4">Protein FAF1</fullName>
    </recommendedName>
</protein>
<dbReference type="GO" id="GO:0000462">
    <property type="term" value="P:maturation of SSU-rRNA from tricistronic rRNA transcript (SSU-rRNA, 5.8S rRNA, LSU-rRNA)"/>
    <property type="evidence" value="ECO:0007669"/>
    <property type="project" value="TreeGrafter"/>
</dbReference>
<evidence type="ECO:0008006" key="4">
    <source>
        <dbReference type="Google" id="ProtNLM"/>
    </source>
</evidence>
<dbReference type="Proteomes" id="UP000297716">
    <property type="component" value="Unassembled WGS sequence"/>
</dbReference>
<dbReference type="EMBL" id="SKBN01000055">
    <property type="protein sequence ID" value="TGJ84997.1"/>
    <property type="molecule type" value="Genomic_DNA"/>
</dbReference>
<evidence type="ECO:0000313" key="2">
    <source>
        <dbReference type="EMBL" id="TGJ84997.1"/>
    </source>
</evidence>
<dbReference type="OrthoDB" id="5556956at2759"/>
<evidence type="ECO:0000256" key="1">
    <source>
        <dbReference type="SAM" id="MobiDB-lite"/>
    </source>
</evidence>
<proteinExistence type="predicted"/>
<dbReference type="InterPro" id="IPR053030">
    <property type="entry name" value="Ribosomal_biogenesis_FAF1-like"/>
</dbReference>
<feature type="compositionally biased region" description="Basic residues" evidence="1">
    <location>
        <begin position="1"/>
        <end position="12"/>
    </location>
</feature>
<sequence>MATILGKRKSRIQKADPSISPEEVQAKLARFFEAQFKPLFPTAKPTPALEPQIEESASNPDDSDDDSWDGLSEDEAEDESSIPSTVVEVVSHTDAYSTATNGLDKRESRAWLSSRPPLPASDAASDAASSSTNKKGKVATAEEDAPSLLKNDLALQRLLAESHLFSSAAAKGGDSGDATEHVGRNRLLATDLRLSALGSKTSIYKQAKMPMSFRKGIEAAAEGRDTKRRREARENGIVLERPGASSLSKKAAKGKRSGPSRAIDAPAVGRMDNGMLKLSKKDIADIESGGSRNGATFTKKRRR</sequence>
<feature type="compositionally biased region" description="Low complexity" evidence="1">
    <location>
        <begin position="120"/>
        <end position="131"/>
    </location>
</feature>